<feature type="region of interest" description="Disordered" evidence="1">
    <location>
        <begin position="180"/>
        <end position="203"/>
    </location>
</feature>
<proteinExistence type="predicted"/>
<name>A0AAF0DAD4_9EURO</name>
<protein>
    <submittedName>
        <fullName evidence="2">Uncharacterized protein</fullName>
    </submittedName>
</protein>
<feature type="region of interest" description="Disordered" evidence="1">
    <location>
        <begin position="227"/>
        <end position="258"/>
    </location>
</feature>
<feature type="region of interest" description="Disordered" evidence="1">
    <location>
        <begin position="80"/>
        <end position="120"/>
    </location>
</feature>
<dbReference type="EMBL" id="CP120627">
    <property type="protein sequence ID" value="WEW54834.1"/>
    <property type="molecule type" value="Genomic_DNA"/>
</dbReference>
<dbReference type="Proteomes" id="UP001219355">
    <property type="component" value="Chromosome 1"/>
</dbReference>
<gene>
    <name evidence="2" type="ORF">PRK78_000259</name>
</gene>
<evidence type="ECO:0000313" key="3">
    <source>
        <dbReference type="Proteomes" id="UP001219355"/>
    </source>
</evidence>
<accession>A0AAF0DAD4</accession>
<sequence>MLESHHALVVKALQQLYAHCINNKCFPGEPIDSVDGYPLTHAILDRLGLIKEAEESTSDALDDDATEALRYWKFHRRSSSSADTEDTSSVQTSPIEQSPVSESGSGSSASEPNGMNGDHSFARLQDAYTPYGPYPCADEQLWSMAATPASPLAMDFNQTIATTGLHAGSRYLPAHVSDPTKIAHQDPSIPSSSVRNPSMIVPSGSCQPPSFHQLYTVAPVFSYQHPNDGLSGADQQDVWAPNPWNRSKNGQNSNLGRP</sequence>
<feature type="compositionally biased region" description="Low complexity" evidence="1">
    <location>
        <begin position="98"/>
        <end position="112"/>
    </location>
</feature>
<keyword evidence="3" id="KW-1185">Reference proteome</keyword>
<feature type="compositionally biased region" description="Polar residues" evidence="1">
    <location>
        <begin position="244"/>
        <end position="258"/>
    </location>
</feature>
<dbReference type="AlphaFoldDB" id="A0AAF0DAD4"/>
<evidence type="ECO:0000256" key="1">
    <source>
        <dbReference type="SAM" id="MobiDB-lite"/>
    </source>
</evidence>
<organism evidence="2 3">
    <name type="scientific">Emydomyces testavorans</name>
    <dbReference type="NCBI Taxonomy" id="2070801"/>
    <lineage>
        <taxon>Eukaryota</taxon>
        <taxon>Fungi</taxon>
        <taxon>Dikarya</taxon>
        <taxon>Ascomycota</taxon>
        <taxon>Pezizomycotina</taxon>
        <taxon>Eurotiomycetes</taxon>
        <taxon>Eurotiomycetidae</taxon>
        <taxon>Onygenales</taxon>
        <taxon>Nannizziopsiaceae</taxon>
        <taxon>Emydomyces</taxon>
    </lineage>
</organism>
<reference evidence="2" key="1">
    <citation type="submission" date="2023-03" db="EMBL/GenBank/DDBJ databases">
        <title>Emydomyces testavorans Genome Sequence.</title>
        <authorList>
            <person name="Hoyer L."/>
        </authorList>
    </citation>
    <scope>NUCLEOTIDE SEQUENCE</scope>
    <source>
        <strain evidence="2">16-2883</strain>
    </source>
</reference>
<evidence type="ECO:0000313" key="2">
    <source>
        <dbReference type="EMBL" id="WEW54834.1"/>
    </source>
</evidence>